<dbReference type="SUPFAM" id="SSF54427">
    <property type="entry name" value="NTF2-like"/>
    <property type="match status" value="1"/>
</dbReference>
<proteinExistence type="predicted"/>
<dbReference type="EMBL" id="JALDAX010000033">
    <property type="protein sequence ID" value="MCI3246382.1"/>
    <property type="molecule type" value="Genomic_DNA"/>
</dbReference>
<dbReference type="Proteomes" id="UP001165270">
    <property type="component" value="Unassembled WGS sequence"/>
</dbReference>
<keyword evidence="2" id="KW-1185">Reference proteome</keyword>
<accession>A0ABS9XXR1</accession>
<protein>
    <submittedName>
        <fullName evidence="1">Uncharacterized protein</fullName>
    </submittedName>
</protein>
<dbReference type="InterPro" id="IPR032710">
    <property type="entry name" value="NTF2-like_dom_sf"/>
</dbReference>
<dbReference type="Gene3D" id="3.10.450.50">
    <property type="match status" value="1"/>
</dbReference>
<sequence>MSEQRDDATKETTWPPAPKNELAEGVIFEAAALYRPVRGRETVQALMIAVSNYYARMEFTTPPAVLDDATYLQWEGTTPSGTELKGVTVITRNSEGLIAHIAVHQRPLGGLLEFSADFGSGFSATGAVSAQYFYQEKR</sequence>
<evidence type="ECO:0000313" key="1">
    <source>
        <dbReference type="EMBL" id="MCI3246382.1"/>
    </source>
</evidence>
<gene>
    <name evidence="1" type="ORF">MQN93_42535</name>
</gene>
<dbReference type="RefSeq" id="WP_242713730.1">
    <property type="nucleotide sequence ID" value="NZ_JALDAX010000033.1"/>
</dbReference>
<name>A0ABS9XXR1_9ACTN</name>
<evidence type="ECO:0000313" key="2">
    <source>
        <dbReference type="Proteomes" id="UP001165270"/>
    </source>
</evidence>
<organism evidence="1 2">
    <name type="scientific">Streptomyces spinosisporus</name>
    <dbReference type="NCBI Taxonomy" id="2927582"/>
    <lineage>
        <taxon>Bacteria</taxon>
        <taxon>Bacillati</taxon>
        <taxon>Actinomycetota</taxon>
        <taxon>Actinomycetes</taxon>
        <taxon>Kitasatosporales</taxon>
        <taxon>Streptomycetaceae</taxon>
        <taxon>Streptomyces</taxon>
    </lineage>
</organism>
<comment type="caution">
    <text evidence="1">The sequence shown here is derived from an EMBL/GenBank/DDBJ whole genome shotgun (WGS) entry which is preliminary data.</text>
</comment>
<reference evidence="1" key="1">
    <citation type="submission" date="2022-03" db="EMBL/GenBank/DDBJ databases">
        <title>Streptomyces 7R015 and 7R016 isolated from Barleria lupulina in Thailand.</title>
        <authorList>
            <person name="Kanchanasin P."/>
            <person name="Phongsopitanun W."/>
            <person name="Tanasupawat S."/>
        </authorList>
    </citation>
    <scope>NUCLEOTIDE SEQUENCE</scope>
    <source>
        <strain evidence="1">7R016</strain>
    </source>
</reference>